<keyword evidence="3" id="KW-1185">Reference proteome</keyword>
<keyword evidence="1" id="KW-1133">Transmembrane helix</keyword>
<gene>
    <name evidence="2" type="ORF">SAMN04515673_103139</name>
</gene>
<accession>A0A1I6DFS3</accession>
<keyword evidence="1" id="KW-0812">Transmembrane</keyword>
<proteinExistence type="predicted"/>
<feature type="transmembrane region" description="Helical" evidence="1">
    <location>
        <begin position="33"/>
        <end position="51"/>
    </location>
</feature>
<reference evidence="2 3" key="1">
    <citation type="submission" date="2016-10" db="EMBL/GenBank/DDBJ databases">
        <authorList>
            <person name="de Groot N.N."/>
        </authorList>
    </citation>
    <scope>NUCLEOTIDE SEQUENCE [LARGE SCALE GENOMIC DNA]</scope>
    <source>
        <strain evidence="3">KMM 9023,NRIC 0796,JCM 17311,KCTC 23692</strain>
    </source>
</reference>
<dbReference type="STRING" id="871652.SAMN04515673_103139"/>
<protein>
    <submittedName>
        <fullName evidence="2">PEP-CTERM protein-sorting domain-containing protein</fullName>
    </submittedName>
</protein>
<evidence type="ECO:0000256" key="1">
    <source>
        <dbReference type="SAM" id="Phobius"/>
    </source>
</evidence>
<dbReference type="AlphaFoldDB" id="A0A1I6DFS3"/>
<dbReference type="RefSeq" id="WP_177220463.1">
    <property type="nucleotide sequence ID" value="NZ_FOYI01000003.1"/>
</dbReference>
<keyword evidence="1" id="KW-0472">Membrane</keyword>
<name>A0A1I6DFS3_9RHOB</name>
<dbReference type="EMBL" id="FOYI01000003">
    <property type="protein sequence ID" value="SFR04228.1"/>
    <property type="molecule type" value="Genomic_DNA"/>
</dbReference>
<sequence length="54" mass="5792">MLVYLFALAGAIYGAWSARRRKGSGLDMAQYAAGYAIALGVLGLFIDLILIRSL</sequence>
<evidence type="ECO:0000313" key="2">
    <source>
        <dbReference type="EMBL" id="SFR04228.1"/>
    </source>
</evidence>
<dbReference type="Proteomes" id="UP000199302">
    <property type="component" value="Unassembled WGS sequence"/>
</dbReference>
<organism evidence="2 3">
    <name type="scientific">Poseidonocella sedimentorum</name>
    <dbReference type="NCBI Taxonomy" id="871652"/>
    <lineage>
        <taxon>Bacteria</taxon>
        <taxon>Pseudomonadati</taxon>
        <taxon>Pseudomonadota</taxon>
        <taxon>Alphaproteobacteria</taxon>
        <taxon>Rhodobacterales</taxon>
        <taxon>Roseobacteraceae</taxon>
        <taxon>Poseidonocella</taxon>
    </lineage>
</organism>
<evidence type="ECO:0000313" key="3">
    <source>
        <dbReference type="Proteomes" id="UP000199302"/>
    </source>
</evidence>